<organism evidence="1 2">
    <name type="scientific">Thiothrix nivea (strain ATCC 35100 / DSM 5205 / JP2)</name>
    <dbReference type="NCBI Taxonomy" id="870187"/>
    <lineage>
        <taxon>Bacteria</taxon>
        <taxon>Pseudomonadati</taxon>
        <taxon>Pseudomonadota</taxon>
        <taxon>Gammaproteobacteria</taxon>
        <taxon>Thiotrichales</taxon>
        <taxon>Thiotrichaceae</taxon>
        <taxon>Thiothrix</taxon>
    </lineage>
</organism>
<keyword evidence="2" id="KW-1185">Reference proteome</keyword>
<evidence type="ECO:0000313" key="1">
    <source>
        <dbReference type="EMBL" id="EIJ33369.1"/>
    </source>
</evidence>
<dbReference type="EMBL" id="JH651384">
    <property type="protein sequence ID" value="EIJ33369.1"/>
    <property type="molecule type" value="Genomic_DNA"/>
</dbReference>
<reference evidence="2" key="1">
    <citation type="journal article" date="2011" name="Stand. Genomic Sci.">
        <title>Genome sequence of the filamentous, gliding Thiothrix nivea neotype strain (JP2(T)).</title>
        <authorList>
            <person name="Lapidus A."/>
            <person name="Nolan M."/>
            <person name="Lucas S."/>
            <person name="Glavina Del Rio T."/>
            <person name="Tice H."/>
            <person name="Cheng J.F."/>
            <person name="Tapia R."/>
            <person name="Han C."/>
            <person name="Goodwin L."/>
            <person name="Pitluck S."/>
            <person name="Liolios K."/>
            <person name="Pagani I."/>
            <person name="Ivanova N."/>
            <person name="Huntemann M."/>
            <person name="Mavromatis K."/>
            <person name="Mikhailova N."/>
            <person name="Pati A."/>
            <person name="Chen A."/>
            <person name="Palaniappan K."/>
            <person name="Land M."/>
            <person name="Brambilla E.M."/>
            <person name="Rohde M."/>
            <person name="Abt B."/>
            <person name="Verbarg S."/>
            <person name="Goker M."/>
            <person name="Bristow J."/>
            <person name="Eisen J.A."/>
            <person name="Markowitz V."/>
            <person name="Hugenholtz P."/>
            <person name="Kyrpides N.C."/>
            <person name="Klenk H.P."/>
            <person name="Woyke T."/>
        </authorList>
    </citation>
    <scope>NUCLEOTIDE SEQUENCE [LARGE SCALE GENOMIC DNA]</scope>
    <source>
        <strain evidence="2">ATCC 35100 / DSM 5205 / JP2</strain>
    </source>
</reference>
<sequence>MFVVFKNGVVLLETADYQHACSEARKDALKHRLSSYSVWDKATANRPVRDSQDKPLYQINAGITYTIPNPPNRKEAV</sequence>
<accession>A0A656HDV8</accession>
<gene>
    <name evidence="1" type="ORF">Thini_0732</name>
</gene>
<proteinExistence type="predicted"/>
<dbReference type="Proteomes" id="UP000005317">
    <property type="component" value="Unassembled WGS sequence"/>
</dbReference>
<dbReference type="AlphaFoldDB" id="A0A656HDV8"/>
<name>A0A656HDV8_THINJ</name>
<evidence type="ECO:0000313" key="2">
    <source>
        <dbReference type="Proteomes" id="UP000005317"/>
    </source>
</evidence>
<dbReference type="RefSeq" id="WP_002707323.1">
    <property type="nucleotide sequence ID" value="NZ_JH651384.1"/>
</dbReference>
<protein>
    <submittedName>
        <fullName evidence="1">Uncharacterized protein</fullName>
    </submittedName>
</protein>